<comment type="caution">
    <text evidence="1">The sequence shown here is derived from an EMBL/GenBank/DDBJ whole genome shotgun (WGS) entry which is preliminary data.</text>
</comment>
<keyword evidence="2" id="KW-1185">Reference proteome</keyword>
<dbReference type="EMBL" id="ANMO01000120">
    <property type="protein sequence ID" value="EMB16492.1"/>
    <property type="molecule type" value="Genomic_DNA"/>
</dbReference>
<name>M2AUY4_9BACT</name>
<gene>
    <name evidence="1" type="ORF">RE6C_02857</name>
</gene>
<evidence type="ECO:0000313" key="1">
    <source>
        <dbReference type="EMBL" id="EMB16492.1"/>
    </source>
</evidence>
<evidence type="ECO:0000313" key="2">
    <source>
        <dbReference type="Proteomes" id="UP000011529"/>
    </source>
</evidence>
<reference evidence="1" key="1">
    <citation type="submission" date="2012-11" db="EMBL/GenBank/DDBJ databases">
        <title>Permanent draft genomes of Rhodopirellula europaea strain SH398 and 6C.</title>
        <authorList>
            <person name="Richter M."/>
            <person name="Richter-Heitmann T."/>
            <person name="Frank C."/>
            <person name="Harder J."/>
            <person name="Glockner F.O."/>
        </authorList>
    </citation>
    <scope>NUCLEOTIDE SEQUENCE</scope>
    <source>
        <strain evidence="1">6C</strain>
    </source>
</reference>
<dbReference type="AlphaFoldDB" id="M2AUY4"/>
<reference evidence="1" key="2">
    <citation type="journal article" date="2013" name="Mar. Genomics">
        <title>Expression of sulfatases in Rhodopirellula baltica and the diversity of sulfatases in the genus Rhodopirellula.</title>
        <authorList>
            <person name="Wegner C.E."/>
            <person name="Richter-Heitmann T."/>
            <person name="Klindworth A."/>
            <person name="Klockow C."/>
            <person name="Richter M."/>
            <person name="Achstetter T."/>
            <person name="Glockner F.O."/>
            <person name="Harder J."/>
        </authorList>
    </citation>
    <scope>NUCLEOTIDE SEQUENCE [LARGE SCALE GENOMIC DNA]</scope>
    <source>
        <strain evidence="1">6C</strain>
    </source>
</reference>
<accession>M2AUY4</accession>
<protein>
    <submittedName>
        <fullName evidence="1">Uncharacterized protein</fullName>
    </submittedName>
</protein>
<sequence length="61" mass="7251">MRVVHHNQFNGVPFKQCEYLRKVTSRRDNRSMLYTIKRRIWPASTAAINRESWGRSSVSLD</sequence>
<proteinExistence type="predicted"/>
<dbReference type="Proteomes" id="UP000011529">
    <property type="component" value="Unassembled WGS sequence"/>
</dbReference>
<organism evidence="1 2">
    <name type="scientific">Rhodopirellula europaea 6C</name>
    <dbReference type="NCBI Taxonomy" id="1263867"/>
    <lineage>
        <taxon>Bacteria</taxon>
        <taxon>Pseudomonadati</taxon>
        <taxon>Planctomycetota</taxon>
        <taxon>Planctomycetia</taxon>
        <taxon>Pirellulales</taxon>
        <taxon>Pirellulaceae</taxon>
        <taxon>Rhodopirellula</taxon>
    </lineage>
</organism>